<gene>
    <name evidence="1" type="ORF">EYC80_000899</name>
</gene>
<proteinExistence type="predicted"/>
<organism evidence="1 2">
    <name type="scientific">Monilinia laxa</name>
    <name type="common">Brown rot fungus</name>
    <name type="synonym">Sclerotinia laxa</name>
    <dbReference type="NCBI Taxonomy" id="61186"/>
    <lineage>
        <taxon>Eukaryota</taxon>
        <taxon>Fungi</taxon>
        <taxon>Dikarya</taxon>
        <taxon>Ascomycota</taxon>
        <taxon>Pezizomycotina</taxon>
        <taxon>Leotiomycetes</taxon>
        <taxon>Helotiales</taxon>
        <taxon>Sclerotiniaceae</taxon>
        <taxon>Monilinia</taxon>
    </lineage>
</organism>
<evidence type="ECO:0000313" key="1">
    <source>
        <dbReference type="EMBL" id="KAB8298724.1"/>
    </source>
</evidence>
<name>A0A5N6K7N3_MONLA</name>
<dbReference type="EMBL" id="VIGI01000006">
    <property type="protein sequence ID" value="KAB8298724.1"/>
    <property type="molecule type" value="Genomic_DNA"/>
</dbReference>
<sequence>MSDQHASSSEVKAPEISVLVHFRVTDNVSPDPPYSPSDLLYENDSTLSSKYHVRESSSAIIRVPMDVTLVGFIATAVEIQDKNKFDIRSRVKKYGDPNTSVVIDLGELFVKWNSAHDQLPVMWIKGDEELKAALQMMEARGCNDFFAWEIGAKWFKT</sequence>
<protein>
    <submittedName>
        <fullName evidence="1">Uncharacterized protein</fullName>
    </submittedName>
</protein>
<keyword evidence="2" id="KW-1185">Reference proteome</keyword>
<reference evidence="1 2" key="1">
    <citation type="submission" date="2019-06" db="EMBL/GenBank/DDBJ databases">
        <title>Genome Sequence of the Brown Rot Fungal Pathogen Monilinia laxa.</title>
        <authorList>
            <person name="De Miccolis Angelini R.M."/>
            <person name="Landi L."/>
            <person name="Abate D."/>
            <person name="Pollastro S."/>
            <person name="Romanazzi G."/>
            <person name="Faretra F."/>
        </authorList>
    </citation>
    <scope>NUCLEOTIDE SEQUENCE [LARGE SCALE GENOMIC DNA]</scope>
    <source>
        <strain evidence="1 2">Mlax316</strain>
    </source>
</reference>
<dbReference type="Proteomes" id="UP000326757">
    <property type="component" value="Unassembled WGS sequence"/>
</dbReference>
<accession>A0A5N6K7N3</accession>
<evidence type="ECO:0000313" key="2">
    <source>
        <dbReference type="Proteomes" id="UP000326757"/>
    </source>
</evidence>
<comment type="caution">
    <text evidence="1">The sequence shown here is derived from an EMBL/GenBank/DDBJ whole genome shotgun (WGS) entry which is preliminary data.</text>
</comment>
<dbReference type="AlphaFoldDB" id="A0A5N6K7N3"/>
<dbReference type="OrthoDB" id="10287883at2759"/>